<comment type="catalytic activity">
    <reaction evidence="1 5 6">
        <text>[protein]-peptidylproline (omega=180) = [protein]-peptidylproline (omega=0)</text>
        <dbReference type="Rhea" id="RHEA:16237"/>
        <dbReference type="Rhea" id="RHEA-COMP:10747"/>
        <dbReference type="Rhea" id="RHEA-COMP:10748"/>
        <dbReference type="ChEBI" id="CHEBI:83833"/>
        <dbReference type="ChEBI" id="CHEBI:83834"/>
        <dbReference type="EC" id="5.2.1.8"/>
    </reaction>
</comment>
<evidence type="ECO:0000256" key="2">
    <source>
        <dbReference type="ARBA" id="ARBA00006577"/>
    </source>
</evidence>
<dbReference type="SUPFAM" id="SSF54534">
    <property type="entry name" value="FKBP-like"/>
    <property type="match status" value="1"/>
</dbReference>
<proteinExistence type="inferred from homology"/>
<keyword evidence="4 5" id="KW-0413">Isomerase</keyword>
<name>A0A076LT57_9GAMM</name>
<dbReference type="PROSITE" id="PS50059">
    <property type="entry name" value="FKBP_PPIASE"/>
    <property type="match status" value="1"/>
</dbReference>
<sequence length="155" mass="16258">MPQAQATSAVLVHFTLTLEDGSLAESSRERGQPALFRLGDGSLSPALEAQLLGCRGGDRRAFTLAPADAFGERSDDLVQFFPLGQFRDSGTPQAGAVILFTAADGAQMPGLVREIVGESVTVDFNHPLAGMPVTFDLEVLAIDPPQGDEHAHSAG</sequence>
<accession>A0A076LT57</accession>
<evidence type="ECO:0000256" key="6">
    <source>
        <dbReference type="RuleBase" id="RU003915"/>
    </source>
</evidence>
<dbReference type="PANTHER" id="PTHR47861">
    <property type="entry name" value="FKBP-TYPE PEPTIDYL-PROLYL CIS-TRANS ISOMERASE SLYD"/>
    <property type="match status" value="1"/>
</dbReference>
<gene>
    <name evidence="8" type="primary">slpA</name>
    <name evidence="8" type="ORF">ETEE_2347</name>
</gene>
<evidence type="ECO:0000256" key="1">
    <source>
        <dbReference type="ARBA" id="ARBA00000971"/>
    </source>
</evidence>
<dbReference type="Gene3D" id="2.40.10.330">
    <property type="match status" value="1"/>
</dbReference>
<dbReference type="EC" id="5.2.1.8" evidence="6"/>
<dbReference type="Gene3D" id="3.10.50.40">
    <property type="match status" value="1"/>
</dbReference>
<dbReference type="PANTHER" id="PTHR47861:SF4">
    <property type="entry name" value="FKBP-TYPE 16 KDA PEPTIDYL-PROLYL CIS-TRANS ISOMERASE"/>
    <property type="match status" value="1"/>
</dbReference>
<dbReference type="HOGENOM" id="CLU_098197_3_0_6"/>
<keyword evidence="3 5" id="KW-0697">Rotamase</keyword>
<protein>
    <recommendedName>
        <fullName evidence="6">Peptidyl-prolyl cis-trans isomerase</fullName>
        <ecNumber evidence="6">5.2.1.8</ecNumber>
    </recommendedName>
</protein>
<evidence type="ECO:0000256" key="4">
    <source>
        <dbReference type="ARBA" id="ARBA00023235"/>
    </source>
</evidence>
<dbReference type="Proteomes" id="UP000028681">
    <property type="component" value="Chromosome"/>
</dbReference>
<dbReference type="Pfam" id="PF00254">
    <property type="entry name" value="FKBP_C"/>
    <property type="match status" value="1"/>
</dbReference>
<dbReference type="AlphaFoldDB" id="A0A076LT57"/>
<dbReference type="EMBL" id="CP006664">
    <property type="protein sequence ID" value="AIJ08789.1"/>
    <property type="molecule type" value="Genomic_DNA"/>
</dbReference>
<dbReference type="InterPro" id="IPR046357">
    <property type="entry name" value="PPIase_dom_sf"/>
</dbReference>
<feature type="domain" description="PPIase FKBP-type" evidence="7">
    <location>
        <begin position="7"/>
        <end position="82"/>
    </location>
</feature>
<evidence type="ECO:0000256" key="3">
    <source>
        <dbReference type="ARBA" id="ARBA00023110"/>
    </source>
</evidence>
<comment type="similarity">
    <text evidence="2 6">Belongs to the FKBP-type PPIase family.</text>
</comment>
<reference evidence="8 9" key="1">
    <citation type="journal article" date="2012" name="PLoS ONE">
        <title>Edwardsiella comparative phylogenomics reveal the new intra/inter-species taxonomic relationships, virulence evolution and niche adaptation mechanisms.</title>
        <authorList>
            <person name="Yang M."/>
            <person name="Lv Y."/>
            <person name="Xiao J."/>
            <person name="Wu H."/>
            <person name="Zheng H."/>
            <person name="Liu Q."/>
            <person name="Zhang Y."/>
            <person name="Wang Q."/>
        </authorList>
    </citation>
    <scope>NUCLEOTIDE SEQUENCE [LARGE SCALE GENOMIC DNA]</scope>
    <source>
        <strain evidence="9">080813</strain>
    </source>
</reference>
<dbReference type="NCBIfam" id="NF011676">
    <property type="entry name" value="PRK15095.1"/>
    <property type="match status" value="1"/>
</dbReference>
<dbReference type="GO" id="GO:0003755">
    <property type="term" value="F:peptidyl-prolyl cis-trans isomerase activity"/>
    <property type="evidence" value="ECO:0007669"/>
    <property type="project" value="UniProtKB-UniRule"/>
</dbReference>
<dbReference type="GeneID" id="33939937"/>
<evidence type="ECO:0000313" key="9">
    <source>
        <dbReference type="Proteomes" id="UP000028681"/>
    </source>
</evidence>
<evidence type="ECO:0000259" key="7">
    <source>
        <dbReference type="PROSITE" id="PS50059"/>
    </source>
</evidence>
<dbReference type="RefSeq" id="WP_034163078.1">
    <property type="nucleotide sequence ID" value="NZ_CP006664.1"/>
</dbReference>
<evidence type="ECO:0000313" key="8">
    <source>
        <dbReference type="EMBL" id="AIJ08789.1"/>
    </source>
</evidence>
<dbReference type="KEGG" id="ete:ETEE_2347"/>
<dbReference type="InterPro" id="IPR001179">
    <property type="entry name" value="PPIase_FKBP_dom"/>
</dbReference>
<organism evidence="8 9">
    <name type="scientific">Edwardsiella anguillarum ET080813</name>
    <dbReference type="NCBI Taxonomy" id="667120"/>
    <lineage>
        <taxon>Bacteria</taxon>
        <taxon>Pseudomonadati</taxon>
        <taxon>Pseudomonadota</taxon>
        <taxon>Gammaproteobacteria</taxon>
        <taxon>Enterobacterales</taxon>
        <taxon>Hafniaceae</taxon>
        <taxon>Edwardsiella</taxon>
    </lineage>
</organism>
<evidence type="ECO:0000256" key="5">
    <source>
        <dbReference type="PROSITE-ProRule" id="PRU00277"/>
    </source>
</evidence>
<dbReference type="InterPro" id="IPR048261">
    <property type="entry name" value="SlpA/SlyD-like_ins_sf"/>
</dbReference>